<dbReference type="STRING" id="538381.GCA_001696535_00484"/>
<accession>A0A285TRW7</accession>
<dbReference type="Proteomes" id="UP000219331">
    <property type="component" value="Unassembled WGS sequence"/>
</dbReference>
<protein>
    <recommendedName>
        <fullName evidence="3">Gamma-glutamyl cyclotransferase, AIG2-like</fullName>
    </recommendedName>
</protein>
<dbReference type="EMBL" id="OBML01000014">
    <property type="protein sequence ID" value="SOC25509.1"/>
    <property type="molecule type" value="Genomic_DNA"/>
</dbReference>
<dbReference type="Gene3D" id="3.10.490.10">
    <property type="entry name" value="Gamma-glutamyl cyclotransferase-like"/>
    <property type="match status" value="1"/>
</dbReference>
<keyword evidence="2" id="KW-1185">Reference proteome</keyword>
<gene>
    <name evidence="1" type="ORF">SAMN05421512_11495</name>
</gene>
<evidence type="ECO:0008006" key="3">
    <source>
        <dbReference type="Google" id="ProtNLM"/>
    </source>
</evidence>
<dbReference type="RefSeq" id="WP_097176483.1">
    <property type="nucleotide sequence ID" value="NZ_OBML01000014.1"/>
</dbReference>
<dbReference type="AlphaFoldDB" id="A0A285TRW7"/>
<sequence length="199" mass="22264">MTITYFGYGSLVNTRTLGPQAVAEAGTLSGWRREWRAWWRPEGAENLPKICTLTVRRAADTAIRGVMVSEPAERLAELDARERRYRRIDGIGPSFRRDSDGTAGAASAFLYEADSEIRRPGTDEHPILQSYVDCVLAGFHAFWGEEGVRHFIETTDGWDAPMLADRSAPRYPRAQVLDADLLALFDEQLAGTGLRYIDI</sequence>
<dbReference type="OrthoDB" id="5567366at2"/>
<organism evidence="1 2">
    <name type="scientific">Stappia indica</name>
    <dbReference type="NCBI Taxonomy" id="538381"/>
    <lineage>
        <taxon>Bacteria</taxon>
        <taxon>Pseudomonadati</taxon>
        <taxon>Pseudomonadota</taxon>
        <taxon>Alphaproteobacteria</taxon>
        <taxon>Hyphomicrobiales</taxon>
        <taxon>Stappiaceae</taxon>
        <taxon>Stappia</taxon>
    </lineage>
</organism>
<name>A0A285TRW7_9HYPH</name>
<evidence type="ECO:0000313" key="2">
    <source>
        <dbReference type="Proteomes" id="UP000219331"/>
    </source>
</evidence>
<evidence type="ECO:0000313" key="1">
    <source>
        <dbReference type="EMBL" id="SOC25509.1"/>
    </source>
</evidence>
<reference evidence="1 2" key="1">
    <citation type="submission" date="2017-08" db="EMBL/GenBank/DDBJ databases">
        <authorList>
            <person name="de Groot N.N."/>
        </authorList>
    </citation>
    <scope>NUCLEOTIDE SEQUENCE [LARGE SCALE GENOMIC DNA]</scope>
    <source>
        <strain evidence="1 2">USBA 352</strain>
    </source>
</reference>
<proteinExistence type="predicted"/>